<dbReference type="AlphaFoldDB" id="A0AAW1R1V6"/>
<evidence type="ECO:0000313" key="3">
    <source>
        <dbReference type="Proteomes" id="UP001445335"/>
    </source>
</evidence>
<organism evidence="2 3">
    <name type="scientific">Elliptochloris bilobata</name>
    <dbReference type="NCBI Taxonomy" id="381761"/>
    <lineage>
        <taxon>Eukaryota</taxon>
        <taxon>Viridiplantae</taxon>
        <taxon>Chlorophyta</taxon>
        <taxon>core chlorophytes</taxon>
        <taxon>Trebouxiophyceae</taxon>
        <taxon>Trebouxiophyceae incertae sedis</taxon>
        <taxon>Elliptochloris clade</taxon>
        <taxon>Elliptochloris</taxon>
    </lineage>
</organism>
<evidence type="ECO:0000313" key="2">
    <source>
        <dbReference type="EMBL" id="KAK9827692.1"/>
    </source>
</evidence>
<feature type="compositionally biased region" description="Polar residues" evidence="1">
    <location>
        <begin position="261"/>
        <end position="270"/>
    </location>
</feature>
<gene>
    <name evidence="2" type="ORF">WJX81_000700</name>
</gene>
<feature type="region of interest" description="Disordered" evidence="1">
    <location>
        <begin position="216"/>
        <end position="270"/>
    </location>
</feature>
<sequence>MVTSASPLPRALLAHEPLRTSADLKLAATLGHVEYVTTSAHFVQAHACFANLAESANSLEFVPALAWRRLHGAVRDGKRALREEHAGQPAQLMQRYLQGVLLNALGERGELLDAAFKQWNAAFTRFHEGASLSGQATPASAGACSSWRQELEERKKLHAEHRRLHDREWAKLLALHALNSADILLHFKELAGLRFVKGHPSVKRLRGLVIGSSSPCARDAGPGDGLNPNSDESAAFARSAFGSAVDSPRRSGFFEPDQAAQPLSSNGPRS</sequence>
<protein>
    <submittedName>
        <fullName evidence="2">Uncharacterized protein</fullName>
    </submittedName>
</protein>
<accession>A0AAW1R1V6</accession>
<proteinExistence type="predicted"/>
<keyword evidence="3" id="KW-1185">Reference proteome</keyword>
<name>A0AAW1R1V6_9CHLO</name>
<comment type="caution">
    <text evidence="2">The sequence shown here is derived from an EMBL/GenBank/DDBJ whole genome shotgun (WGS) entry which is preliminary data.</text>
</comment>
<dbReference type="Proteomes" id="UP001445335">
    <property type="component" value="Unassembled WGS sequence"/>
</dbReference>
<dbReference type="EMBL" id="JALJOU010000055">
    <property type="protein sequence ID" value="KAK9827692.1"/>
    <property type="molecule type" value="Genomic_DNA"/>
</dbReference>
<feature type="compositionally biased region" description="Low complexity" evidence="1">
    <location>
        <begin position="233"/>
        <end position="244"/>
    </location>
</feature>
<evidence type="ECO:0000256" key="1">
    <source>
        <dbReference type="SAM" id="MobiDB-lite"/>
    </source>
</evidence>
<reference evidence="2 3" key="1">
    <citation type="journal article" date="2024" name="Nat. Commun.">
        <title>Phylogenomics reveals the evolutionary origins of lichenization in chlorophyte algae.</title>
        <authorList>
            <person name="Puginier C."/>
            <person name="Libourel C."/>
            <person name="Otte J."/>
            <person name="Skaloud P."/>
            <person name="Haon M."/>
            <person name="Grisel S."/>
            <person name="Petersen M."/>
            <person name="Berrin J.G."/>
            <person name="Delaux P.M."/>
            <person name="Dal Grande F."/>
            <person name="Keller J."/>
        </authorList>
    </citation>
    <scope>NUCLEOTIDE SEQUENCE [LARGE SCALE GENOMIC DNA]</scope>
    <source>
        <strain evidence="2 3">SAG 245.80</strain>
    </source>
</reference>